<dbReference type="SUPFAM" id="SSF53850">
    <property type="entry name" value="Periplasmic binding protein-like II"/>
    <property type="match status" value="1"/>
</dbReference>
<evidence type="ECO:0000313" key="9">
    <source>
        <dbReference type="EMBL" id="EON33443.1"/>
    </source>
</evidence>
<dbReference type="Gene3D" id="3.40.190.10">
    <property type="entry name" value="Periplasmic binding protein-like II"/>
    <property type="match status" value="2"/>
</dbReference>
<dbReference type="EMBL" id="AQPW01000005">
    <property type="protein sequence ID" value="EON33443.1"/>
    <property type="molecule type" value="Genomic_DNA"/>
</dbReference>
<name>R7YBP2_9ACTN</name>
<protein>
    <submittedName>
        <fullName evidence="9">ABC-type metal ion transport system, periplasmic component / surface antigen</fullName>
    </submittedName>
</protein>
<dbReference type="AlphaFoldDB" id="R7YBP2"/>
<feature type="region of interest" description="Disordered" evidence="7">
    <location>
        <begin position="1"/>
        <end position="28"/>
    </location>
</feature>
<dbReference type="PANTHER" id="PTHR30429">
    <property type="entry name" value="D-METHIONINE-BINDING LIPOPROTEIN METQ"/>
    <property type="match status" value="1"/>
</dbReference>
<evidence type="ECO:0000313" key="10">
    <source>
        <dbReference type="Proteomes" id="UP000013569"/>
    </source>
</evidence>
<dbReference type="PANTHER" id="PTHR30429:SF1">
    <property type="entry name" value="D-METHIONINE-BINDING LIPOPROTEIN METQ-RELATED"/>
    <property type="match status" value="1"/>
</dbReference>
<evidence type="ECO:0000256" key="7">
    <source>
        <dbReference type="SAM" id="MobiDB-lite"/>
    </source>
</evidence>
<keyword evidence="6" id="KW-0449">Lipoprotein</keyword>
<dbReference type="PATRIC" id="fig|1316928.3.peg.1302"/>
<dbReference type="RefSeq" id="WP_010841754.1">
    <property type="nucleotide sequence ID" value="NZ_AQPW01000005.1"/>
</dbReference>
<evidence type="ECO:0000256" key="8">
    <source>
        <dbReference type="SAM" id="Phobius"/>
    </source>
</evidence>
<evidence type="ECO:0000256" key="4">
    <source>
        <dbReference type="ARBA" id="ARBA00023136"/>
    </source>
</evidence>
<proteinExistence type="inferred from homology"/>
<evidence type="ECO:0000256" key="5">
    <source>
        <dbReference type="ARBA" id="ARBA00023139"/>
    </source>
</evidence>
<evidence type="ECO:0000256" key="2">
    <source>
        <dbReference type="ARBA" id="ARBA00008973"/>
    </source>
</evidence>
<feature type="compositionally biased region" description="Low complexity" evidence="7">
    <location>
        <begin position="1"/>
        <end position="15"/>
    </location>
</feature>
<dbReference type="OrthoDB" id="9812878at2"/>
<dbReference type="Pfam" id="PF03180">
    <property type="entry name" value="Lipoprotein_9"/>
    <property type="match status" value="1"/>
</dbReference>
<dbReference type="GO" id="GO:0016020">
    <property type="term" value="C:membrane"/>
    <property type="evidence" value="ECO:0007669"/>
    <property type="project" value="UniProtKB-SubCell"/>
</dbReference>
<keyword evidence="4 8" id="KW-0472">Membrane</keyword>
<feature type="transmembrane region" description="Helical" evidence="8">
    <location>
        <begin position="35"/>
        <end position="57"/>
    </location>
</feature>
<comment type="caution">
    <text evidence="9">The sequence shown here is derived from an EMBL/GenBank/DDBJ whole genome shotgun (WGS) entry which is preliminary data.</text>
</comment>
<accession>R7YBP2</accession>
<dbReference type="InterPro" id="IPR004872">
    <property type="entry name" value="Lipoprotein_NlpA"/>
</dbReference>
<keyword evidence="5" id="KW-0564">Palmitate</keyword>
<comment type="subcellular location">
    <subcellularLocation>
        <location evidence="1">Membrane</location>
        <topology evidence="1">Lipid-anchor</topology>
    </subcellularLocation>
</comment>
<evidence type="ECO:0000256" key="3">
    <source>
        <dbReference type="ARBA" id="ARBA00022729"/>
    </source>
</evidence>
<sequence>MTQDTGATTGTSPASPGTPSPPGDSGIEISTRRRWPLIVGALVVVAVIAAVIGWRFLGSDSTSPNETAGATLTVVTAEGNASEQALVEFIADEVAPRYDIKVAFKGLSDSTTLNRAVSDGEVAGTVYQHKLWLSQVLEANPDFQEEAATPVFRWGFGIWSDKYRDVADLPQNARVSLYSDPANEAQGLWLLERAGLITLKPGVDKWKATQKDIATNPRNLQFVLLDFAAQSRSLADLDATVGYTEYYLAANIDIAKQIYAPPAPDEFAGQLTIGTQWKDTENIKNLVAAFKDPAVQEFLRTDPRVKGILLPL</sequence>
<dbReference type="Proteomes" id="UP000013569">
    <property type="component" value="Unassembled WGS sequence"/>
</dbReference>
<keyword evidence="8" id="KW-1133">Transmembrane helix</keyword>
<keyword evidence="3" id="KW-0732">Signal</keyword>
<evidence type="ECO:0000256" key="1">
    <source>
        <dbReference type="ARBA" id="ARBA00004635"/>
    </source>
</evidence>
<comment type="similarity">
    <text evidence="2">Belongs to the NlpA lipoprotein family.</text>
</comment>
<evidence type="ECO:0000256" key="6">
    <source>
        <dbReference type="ARBA" id="ARBA00023288"/>
    </source>
</evidence>
<keyword evidence="8" id="KW-0812">Transmembrane</keyword>
<organism evidence="9 10">
    <name type="scientific">Gordonia terrae C-6</name>
    <dbReference type="NCBI Taxonomy" id="1316928"/>
    <lineage>
        <taxon>Bacteria</taxon>
        <taxon>Bacillati</taxon>
        <taxon>Actinomycetota</taxon>
        <taxon>Actinomycetes</taxon>
        <taxon>Mycobacteriales</taxon>
        <taxon>Gordoniaceae</taxon>
        <taxon>Gordonia</taxon>
    </lineage>
</organism>
<gene>
    <name evidence="9" type="ORF">GTC6_06494</name>
</gene>
<reference evidence="9 10" key="1">
    <citation type="journal article" date="2013" name="Genome Announc.">
        <title>Draft Genome Sequence of a Benzothiophene-Desulfurizing Bacterium, Gordona terrae Strain C-6.</title>
        <authorList>
            <person name="Wang W."/>
            <person name="Ma T."/>
            <person name="Ren Y."/>
            <person name="Li G."/>
        </authorList>
    </citation>
    <scope>NUCLEOTIDE SEQUENCE [LARGE SCALE GENOMIC DNA]</scope>
    <source>
        <strain evidence="9 10">C-6</strain>
    </source>
</reference>